<feature type="compositionally biased region" description="Polar residues" evidence="1">
    <location>
        <begin position="606"/>
        <end position="617"/>
    </location>
</feature>
<keyword evidence="3" id="KW-1185">Reference proteome</keyword>
<dbReference type="EMBL" id="JAODUO010000059">
    <property type="protein sequence ID" value="KAK2191138.1"/>
    <property type="molecule type" value="Genomic_DNA"/>
</dbReference>
<dbReference type="Proteomes" id="UP001209878">
    <property type="component" value="Unassembled WGS sequence"/>
</dbReference>
<gene>
    <name evidence="2" type="ORF">NP493_59g03001</name>
</gene>
<dbReference type="GO" id="GO:0030286">
    <property type="term" value="C:dynein complex"/>
    <property type="evidence" value="ECO:0007669"/>
    <property type="project" value="InterPro"/>
</dbReference>
<sequence length="876" mass="100298">MASHSEASFENRTSQAPRLPLIGHGCLISPQPISKESTVRDDMGSWAMEVRQRLQESLDAGKPPSLMDVAVLKQHLMTTCFSRVSWIYLGEVLLALIPFKEYLQGKLEMHHYVARLLHHLNQHAGRLYKLHIAETLRLVFFKEVEEVLEGNFKDKMVYNNPQYTPRTKALSDHAPPVRTLSTPAPQVKSRPKAVYEEEKDIFTLDRFVKGLSLWDLSQSLPDVALEVATREAVWNQSLGKTFLALNTQIPLPEPPVPAMTGRDAVEYFTWAYHTGKIKYMYFNVAHNRSFQPYDLVAVPENKFEPEHYVFSTFGVLHVSPDYPSESMSLAEWQCEAVLFNAISKMAFFKNYLYRKMFTRWRGNVHFAHFARLRYSVRSKLLHTVHPFGGALLQAAKLCQEVLALEFLPIDNKTCFKLIQLENFVRYRSVQATQLMDKFFSYHRQIVETTCKESFTKLQHCHKQVKHKAVFTRESLYLQRINSEEREKNLREAIEETRRLGNLVQLLDQLVLGHLVMIARDSVTRFVYETMRTSPNSSSLTMSPPKEKFISVLNFAFANIPTLLCESVQPLKGRLPGSKVLEEEDIEGSLASSRTGRMSSRTRQHARNQSPSSKSPSARRTARQVDSVPEEQEETPGREEPASATSRLGFVHTPQPYTEAPLISVTPAMVQERGGAHHLEVLGVGFMGQYHPINSTNLREKLDMDEAYQDAIRVHHSLMDAAIEEVEDYCETSAWLNEINEYCNNWTEKSVMQLEGAAAFTIEQKLNELRQWAERVRLFDRSYTTENNIFYVDCSGIHDSLIPTLDDICQQICSYVATDAGERSNMKDKQTSMGGFAAYARNMNSYKANIHNYHRTVDYIKSLFEVCLTLFVVVGTQ</sequence>
<organism evidence="2 3">
    <name type="scientific">Ridgeia piscesae</name>
    <name type="common">Tubeworm</name>
    <dbReference type="NCBI Taxonomy" id="27915"/>
    <lineage>
        <taxon>Eukaryota</taxon>
        <taxon>Metazoa</taxon>
        <taxon>Spiralia</taxon>
        <taxon>Lophotrochozoa</taxon>
        <taxon>Annelida</taxon>
        <taxon>Polychaeta</taxon>
        <taxon>Sedentaria</taxon>
        <taxon>Canalipalpata</taxon>
        <taxon>Sabellida</taxon>
        <taxon>Siboglinidae</taxon>
        <taxon>Ridgeia</taxon>
    </lineage>
</organism>
<feature type="region of interest" description="Disordered" evidence="1">
    <location>
        <begin position="585"/>
        <end position="648"/>
    </location>
</feature>
<name>A0AAD9UIU5_RIDPI</name>
<dbReference type="GO" id="GO:0051959">
    <property type="term" value="F:dynein light intermediate chain binding"/>
    <property type="evidence" value="ECO:0007669"/>
    <property type="project" value="InterPro"/>
</dbReference>
<dbReference type="PANTHER" id="PTHR45703">
    <property type="entry name" value="DYNEIN HEAVY CHAIN"/>
    <property type="match status" value="1"/>
</dbReference>
<evidence type="ECO:0000256" key="1">
    <source>
        <dbReference type="SAM" id="MobiDB-lite"/>
    </source>
</evidence>
<dbReference type="InterPro" id="IPR026983">
    <property type="entry name" value="DHC"/>
</dbReference>
<reference evidence="2" key="1">
    <citation type="journal article" date="2023" name="Mol. Biol. Evol.">
        <title>Third-Generation Sequencing Reveals the Adaptive Role of the Epigenome in Three Deep-Sea Polychaetes.</title>
        <authorList>
            <person name="Perez M."/>
            <person name="Aroh O."/>
            <person name="Sun Y."/>
            <person name="Lan Y."/>
            <person name="Juniper S.K."/>
            <person name="Young C.R."/>
            <person name="Angers B."/>
            <person name="Qian P.Y."/>
        </authorList>
    </citation>
    <scope>NUCLEOTIDE SEQUENCE</scope>
    <source>
        <strain evidence="2">R07B-5</strain>
    </source>
</reference>
<dbReference type="PANTHER" id="PTHR45703:SF36">
    <property type="entry name" value="DYNEIN HEAVY CHAIN, CYTOPLASMIC"/>
    <property type="match status" value="1"/>
</dbReference>
<dbReference type="GO" id="GO:0007018">
    <property type="term" value="P:microtubule-based movement"/>
    <property type="evidence" value="ECO:0007669"/>
    <property type="project" value="InterPro"/>
</dbReference>
<dbReference type="GO" id="GO:0045505">
    <property type="term" value="F:dynein intermediate chain binding"/>
    <property type="evidence" value="ECO:0007669"/>
    <property type="project" value="InterPro"/>
</dbReference>
<dbReference type="AlphaFoldDB" id="A0AAD9UIU5"/>
<evidence type="ECO:0000313" key="3">
    <source>
        <dbReference type="Proteomes" id="UP001209878"/>
    </source>
</evidence>
<comment type="caution">
    <text evidence="2">The sequence shown here is derived from an EMBL/GenBank/DDBJ whole genome shotgun (WGS) entry which is preliminary data.</text>
</comment>
<accession>A0AAD9UIU5</accession>
<evidence type="ECO:0000313" key="2">
    <source>
        <dbReference type="EMBL" id="KAK2191138.1"/>
    </source>
</evidence>
<protein>
    <submittedName>
        <fullName evidence="2">Uncharacterized protein</fullName>
    </submittedName>
</protein>
<proteinExistence type="predicted"/>